<dbReference type="Gene3D" id="1.20.120.1900">
    <property type="entry name" value="Gamma-tubulin complex, C-terminal domain"/>
    <property type="match status" value="1"/>
</dbReference>
<evidence type="ECO:0000259" key="8">
    <source>
        <dbReference type="Pfam" id="PF17681"/>
    </source>
</evidence>
<dbReference type="GO" id="GO:0031122">
    <property type="term" value="P:cytoplasmic microtubule organization"/>
    <property type="evidence" value="ECO:0007669"/>
    <property type="project" value="TreeGrafter"/>
</dbReference>
<protein>
    <recommendedName>
        <fullName evidence="11">Spindle pole body component</fullName>
    </recommendedName>
</protein>
<dbReference type="EMBL" id="JAMWBK010000004">
    <property type="protein sequence ID" value="KAJ8905508.1"/>
    <property type="molecule type" value="Genomic_DNA"/>
</dbReference>
<evidence type="ECO:0000313" key="10">
    <source>
        <dbReference type="Proteomes" id="UP001157974"/>
    </source>
</evidence>
<feature type="region of interest" description="Disordered" evidence="6">
    <location>
        <begin position="1"/>
        <end position="40"/>
    </location>
</feature>
<comment type="caution">
    <text evidence="9">The sequence shown here is derived from an EMBL/GenBank/DDBJ whole genome shotgun (WGS) entry which is preliminary data.</text>
</comment>
<evidence type="ECO:0000256" key="4">
    <source>
        <dbReference type="ARBA" id="ARBA00022701"/>
    </source>
</evidence>
<dbReference type="GO" id="GO:0043015">
    <property type="term" value="F:gamma-tubulin binding"/>
    <property type="evidence" value="ECO:0007669"/>
    <property type="project" value="InterPro"/>
</dbReference>
<dbReference type="PANTHER" id="PTHR19302:SF14">
    <property type="entry name" value="GAMMA-TUBULIN COMPLEX COMPONENT 3"/>
    <property type="match status" value="1"/>
</dbReference>
<keyword evidence="3" id="KW-0963">Cytoplasm</keyword>
<feature type="region of interest" description="Disordered" evidence="6">
    <location>
        <begin position="167"/>
        <end position="221"/>
    </location>
</feature>
<keyword evidence="10" id="KW-1185">Reference proteome</keyword>
<evidence type="ECO:0000256" key="5">
    <source>
        <dbReference type="ARBA" id="ARBA00023212"/>
    </source>
</evidence>
<reference evidence="9 10" key="1">
    <citation type="journal article" date="2023" name="Nat. Commun.">
        <title>Origin of minicircular mitochondrial genomes in red algae.</title>
        <authorList>
            <person name="Lee Y."/>
            <person name="Cho C.H."/>
            <person name="Lee Y.M."/>
            <person name="Park S.I."/>
            <person name="Yang J.H."/>
            <person name="West J.A."/>
            <person name="Bhattacharya D."/>
            <person name="Yoon H.S."/>
        </authorList>
    </citation>
    <scope>NUCLEOTIDE SEQUENCE [LARGE SCALE GENOMIC DNA]</scope>
    <source>
        <strain evidence="9 10">CCMP1338</strain>
        <tissue evidence="9">Whole cell</tissue>
    </source>
</reference>
<evidence type="ECO:0000256" key="1">
    <source>
        <dbReference type="ARBA" id="ARBA00004245"/>
    </source>
</evidence>
<dbReference type="AlphaFoldDB" id="A0AAV8USJ7"/>
<dbReference type="Proteomes" id="UP001157974">
    <property type="component" value="Unassembled WGS sequence"/>
</dbReference>
<comment type="similarity">
    <text evidence="2">Belongs to the TUBGCP family.</text>
</comment>
<dbReference type="GO" id="GO:0051321">
    <property type="term" value="P:meiotic cell cycle"/>
    <property type="evidence" value="ECO:0007669"/>
    <property type="project" value="TreeGrafter"/>
</dbReference>
<dbReference type="Pfam" id="PF04130">
    <property type="entry name" value="GCP_C_terminal"/>
    <property type="match status" value="1"/>
</dbReference>
<feature type="compositionally biased region" description="Polar residues" evidence="6">
    <location>
        <begin position="24"/>
        <end position="40"/>
    </location>
</feature>
<feature type="compositionally biased region" description="Low complexity" evidence="6">
    <location>
        <begin position="1"/>
        <end position="17"/>
    </location>
</feature>
<evidence type="ECO:0000256" key="3">
    <source>
        <dbReference type="ARBA" id="ARBA00022490"/>
    </source>
</evidence>
<dbReference type="InterPro" id="IPR040457">
    <property type="entry name" value="GCP_C"/>
</dbReference>
<dbReference type="InterPro" id="IPR042241">
    <property type="entry name" value="GCP_C_sf"/>
</dbReference>
<dbReference type="GO" id="GO:0000930">
    <property type="term" value="C:gamma-tubulin complex"/>
    <property type="evidence" value="ECO:0007669"/>
    <property type="project" value="TreeGrafter"/>
</dbReference>
<dbReference type="GO" id="GO:0007020">
    <property type="term" value="P:microtubule nucleation"/>
    <property type="evidence" value="ECO:0007669"/>
    <property type="project" value="InterPro"/>
</dbReference>
<keyword evidence="4" id="KW-0493">Microtubule</keyword>
<dbReference type="GO" id="GO:0000278">
    <property type="term" value="P:mitotic cell cycle"/>
    <property type="evidence" value="ECO:0007669"/>
    <property type="project" value="TreeGrafter"/>
</dbReference>
<dbReference type="InterPro" id="IPR041470">
    <property type="entry name" value="GCP_N"/>
</dbReference>
<proteinExistence type="inferred from homology"/>
<keyword evidence="5" id="KW-0206">Cytoskeleton</keyword>
<gene>
    <name evidence="9" type="ORF">NDN08_002015</name>
</gene>
<feature type="domain" description="Gamma tubulin complex component C-terminal" evidence="7">
    <location>
        <begin position="536"/>
        <end position="835"/>
    </location>
</feature>
<evidence type="ECO:0000259" key="7">
    <source>
        <dbReference type="Pfam" id="PF04130"/>
    </source>
</evidence>
<comment type="subcellular location">
    <subcellularLocation>
        <location evidence="1">Cytoplasm</location>
        <location evidence="1">Cytoskeleton</location>
    </subcellularLocation>
</comment>
<feature type="compositionally biased region" description="Basic and acidic residues" evidence="6">
    <location>
        <begin position="167"/>
        <end position="177"/>
    </location>
</feature>
<dbReference type="GO" id="GO:0005874">
    <property type="term" value="C:microtubule"/>
    <property type="evidence" value="ECO:0007669"/>
    <property type="project" value="UniProtKB-KW"/>
</dbReference>
<accession>A0AAV8USJ7</accession>
<sequence>MSGMRPGSGSRPGSRSGTPLRAWSTASSSRPGSAGSLGTSDRGTVLLLRELVHAHVGKTEGGADARQSVNTLRYAIRVVGSKIGPPPSLSSTSAVSDAIVRRLAKSHRHEDATRASYLIEVLRSNDSLGNPQLLLQLLDALTGSAHDDIYAAWPTETQKVYENYGDRVDSREPKEPLLDLPSSGIPRPPSSKPQQSGSDHSGRAVPTGMDATESPTVPPPAPSPELLAAVVQRENSAVPERVLLRQALFVLHGIDGDLVKSDPTGNGHPSISSKIGRGRKGLLIRVCGLGAILSRVREFSQSSSEQDETSGGGKGLVVGAFKAALSAELDKFFAEMAAIETQGKNDKAWSLRRLTSWVEESSSRILLMNKLVSISMKLKGCALTSELDRQSRRTDGDVGRTARRLYRQSCRPILRMLRKWLAEGVIDDEYDEFFIFADNSVQPVRLWSEKYKLVPERIPSMITPEVASAALIAGKAVDFLRACCDDREWVLQRASKMTERDFEDNRELSNLTEAITAASSEASERVKKLMFGKFRLVEHLESLRSYLLLMRGDFVQVITDALGEDLDKPAGMILRNNLVRVLENSMRISPGENESEVDHDRLDVRLLEASKKDTGWDIFRLDYRFTEAALENFFSDRVMSRYMRIFAFLWKLKRAEHYLRDLWEVQRSWNASLNSSRNQLFLQCAFLRVKMNHFILNLQYFLVYEVLDSSWKTFMEELKSASDLQVLLGSHANYLNSITTRALLREESRDQHERILRILDTVLDLKELQDQIYKPGSGLEIGMQAGGRVDTQSALGKLEKEFDSSMAGLLESLNVRTNDDNLVLLALRLDFNEHYSVLGRERFL</sequence>
<dbReference type="GO" id="GO:0051011">
    <property type="term" value="F:microtubule minus-end binding"/>
    <property type="evidence" value="ECO:0007669"/>
    <property type="project" value="TreeGrafter"/>
</dbReference>
<name>A0AAV8USJ7_9RHOD</name>
<evidence type="ECO:0008006" key="11">
    <source>
        <dbReference type="Google" id="ProtNLM"/>
    </source>
</evidence>
<dbReference type="Pfam" id="PF17681">
    <property type="entry name" value="GCP_N_terminal"/>
    <property type="match status" value="1"/>
</dbReference>
<evidence type="ECO:0000256" key="2">
    <source>
        <dbReference type="ARBA" id="ARBA00010337"/>
    </source>
</evidence>
<feature type="domain" description="Gamma tubulin complex component protein N-terminal" evidence="8">
    <location>
        <begin position="244"/>
        <end position="533"/>
    </location>
</feature>
<evidence type="ECO:0000256" key="6">
    <source>
        <dbReference type="SAM" id="MobiDB-lite"/>
    </source>
</evidence>
<dbReference type="PANTHER" id="PTHR19302">
    <property type="entry name" value="GAMMA TUBULIN COMPLEX PROTEIN"/>
    <property type="match status" value="1"/>
</dbReference>
<dbReference type="InterPro" id="IPR007259">
    <property type="entry name" value="GCP"/>
</dbReference>
<dbReference type="GO" id="GO:0000922">
    <property type="term" value="C:spindle pole"/>
    <property type="evidence" value="ECO:0007669"/>
    <property type="project" value="InterPro"/>
</dbReference>
<evidence type="ECO:0000313" key="9">
    <source>
        <dbReference type="EMBL" id="KAJ8905508.1"/>
    </source>
</evidence>
<organism evidence="9 10">
    <name type="scientific">Rhodosorus marinus</name>
    <dbReference type="NCBI Taxonomy" id="101924"/>
    <lineage>
        <taxon>Eukaryota</taxon>
        <taxon>Rhodophyta</taxon>
        <taxon>Stylonematophyceae</taxon>
        <taxon>Stylonematales</taxon>
        <taxon>Stylonemataceae</taxon>
        <taxon>Rhodosorus</taxon>
    </lineage>
</organism>
<dbReference type="GO" id="GO:0051225">
    <property type="term" value="P:spindle assembly"/>
    <property type="evidence" value="ECO:0007669"/>
    <property type="project" value="TreeGrafter"/>
</dbReference>